<sequence>MQRLALLLLFGAVGAFTTAPIGLRRRDTIVFAKRGASKRRRKRAVQRQPKADDPSPPSPQLQTELPFQGEADAEAMPLQAEAPPVVSVEAPPMVPVEAAAAPPPGSAEDEKPKLSFKLPPLPEELVTKTKAKTDVSRFPVPSEQPVSKETGAIPLPDFETLEQKKRKKKRKRIVEAPQKQSMRIARNDTEQLRRAIEVDPNADARDNIFVEKDVDLVAILLGEGADKFFGIESAYLQLGHAALLLGLLLAAFVVEPSFPLTNLPEVYRVFLKEGLAVIFVINIATTVLAVIEASKRKQPVWFWAPKTLLLGGVALNQLRTGTRGGDRKKQQQ</sequence>
<feature type="compositionally biased region" description="Basic residues" evidence="1">
    <location>
        <begin position="35"/>
        <end position="45"/>
    </location>
</feature>
<evidence type="ECO:0000313" key="5">
    <source>
        <dbReference type="Proteomes" id="UP001230188"/>
    </source>
</evidence>
<feature type="chain" id="PRO_5042217918" evidence="3">
    <location>
        <begin position="16"/>
        <end position="332"/>
    </location>
</feature>
<name>A0AAD7UEM9_9STRA</name>
<feature type="transmembrane region" description="Helical" evidence="2">
    <location>
        <begin position="275"/>
        <end position="294"/>
    </location>
</feature>
<gene>
    <name evidence="4" type="ORF">CTAYLR_003386</name>
</gene>
<evidence type="ECO:0000256" key="2">
    <source>
        <dbReference type="SAM" id="Phobius"/>
    </source>
</evidence>
<dbReference type="AlphaFoldDB" id="A0AAD7UEM9"/>
<proteinExistence type="predicted"/>
<feature type="region of interest" description="Disordered" evidence="1">
    <location>
        <begin position="136"/>
        <end position="157"/>
    </location>
</feature>
<feature type="region of interest" description="Disordered" evidence="1">
    <location>
        <begin position="97"/>
        <end position="117"/>
    </location>
</feature>
<evidence type="ECO:0000256" key="3">
    <source>
        <dbReference type="SAM" id="SignalP"/>
    </source>
</evidence>
<dbReference type="Proteomes" id="UP001230188">
    <property type="component" value="Unassembled WGS sequence"/>
</dbReference>
<feature type="signal peptide" evidence="3">
    <location>
        <begin position="1"/>
        <end position="15"/>
    </location>
</feature>
<feature type="region of interest" description="Disordered" evidence="1">
    <location>
        <begin position="34"/>
        <end position="74"/>
    </location>
</feature>
<feature type="transmembrane region" description="Helical" evidence="2">
    <location>
        <begin position="234"/>
        <end position="254"/>
    </location>
</feature>
<keyword evidence="3" id="KW-0732">Signal</keyword>
<dbReference type="EMBL" id="JAQMWT010000341">
    <property type="protein sequence ID" value="KAJ8603996.1"/>
    <property type="molecule type" value="Genomic_DNA"/>
</dbReference>
<keyword evidence="2" id="KW-0812">Transmembrane</keyword>
<reference evidence="4" key="1">
    <citation type="submission" date="2023-01" db="EMBL/GenBank/DDBJ databases">
        <title>Metagenome sequencing of chrysophaentin producing Chrysophaeum taylorii.</title>
        <authorList>
            <person name="Davison J."/>
            <person name="Bewley C."/>
        </authorList>
    </citation>
    <scope>NUCLEOTIDE SEQUENCE</scope>
    <source>
        <strain evidence="4">NIES-1699</strain>
    </source>
</reference>
<comment type="caution">
    <text evidence="4">The sequence shown here is derived from an EMBL/GenBank/DDBJ whole genome shotgun (WGS) entry which is preliminary data.</text>
</comment>
<protein>
    <submittedName>
        <fullName evidence="4">Uncharacterized protein</fullName>
    </submittedName>
</protein>
<organism evidence="4 5">
    <name type="scientific">Chrysophaeum taylorii</name>
    <dbReference type="NCBI Taxonomy" id="2483200"/>
    <lineage>
        <taxon>Eukaryota</taxon>
        <taxon>Sar</taxon>
        <taxon>Stramenopiles</taxon>
        <taxon>Ochrophyta</taxon>
        <taxon>Pelagophyceae</taxon>
        <taxon>Pelagomonadales</taxon>
        <taxon>Pelagomonadaceae</taxon>
        <taxon>Chrysophaeum</taxon>
    </lineage>
</organism>
<keyword evidence="2" id="KW-0472">Membrane</keyword>
<evidence type="ECO:0000256" key="1">
    <source>
        <dbReference type="SAM" id="MobiDB-lite"/>
    </source>
</evidence>
<evidence type="ECO:0000313" key="4">
    <source>
        <dbReference type="EMBL" id="KAJ8603996.1"/>
    </source>
</evidence>
<keyword evidence="5" id="KW-1185">Reference proteome</keyword>
<keyword evidence="2" id="KW-1133">Transmembrane helix</keyword>
<accession>A0AAD7UEM9</accession>